<dbReference type="AlphaFoldDB" id="A0A537JUX2"/>
<dbReference type="Gene3D" id="3.40.50.2300">
    <property type="match status" value="1"/>
</dbReference>
<evidence type="ECO:0000256" key="1">
    <source>
        <dbReference type="PROSITE-ProRule" id="PRU00169"/>
    </source>
</evidence>
<evidence type="ECO:0000259" key="2">
    <source>
        <dbReference type="PROSITE" id="PS50110"/>
    </source>
</evidence>
<dbReference type="InterPro" id="IPR001789">
    <property type="entry name" value="Sig_transdc_resp-reg_receiver"/>
</dbReference>
<comment type="caution">
    <text evidence="1">Lacks conserved residue(s) required for the propagation of feature annotation.</text>
</comment>
<comment type="caution">
    <text evidence="3">The sequence shown here is derived from an EMBL/GenBank/DDBJ whole genome shotgun (WGS) entry which is preliminary data.</text>
</comment>
<dbReference type="EMBL" id="VBAK01000161">
    <property type="protein sequence ID" value="TMI87348.1"/>
    <property type="molecule type" value="Genomic_DNA"/>
</dbReference>
<dbReference type="PROSITE" id="PS50110">
    <property type="entry name" value="RESPONSE_REGULATORY"/>
    <property type="match status" value="1"/>
</dbReference>
<organism evidence="3 4">
    <name type="scientific">Candidatus Segetimicrobium genomatis</name>
    <dbReference type="NCBI Taxonomy" id="2569760"/>
    <lineage>
        <taxon>Bacteria</taxon>
        <taxon>Bacillati</taxon>
        <taxon>Candidatus Sysuimicrobiota</taxon>
        <taxon>Candidatus Sysuimicrobiia</taxon>
        <taxon>Candidatus Sysuimicrobiales</taxon>
        <taxon>Candidatus Segetimicrobiaceae</taxon>
        <taxon>Candidatus Segetimicrobium</taxon>
    </lineage>
</organism>
<dbReference type="InterPro" id="IPR011006">
    <property type="entry name" value="CheY-like_superfamily"/>
</dbReference>
<protein>
    <submittedName>
        <fullName evidence="3">Response regulator transcription factor</fullName>
    </submittedName>
</protein>
<accession>A0A537JUX2</accession>
<proteinExistence type="predicted"/>
<reference evidence="3 4" key="1">
    <citation type="journal article" date="2019" name="Nat. Microbiol.">
        <title>Mediterranean grassland soil C-N compound turnover is dependent on rainfall and depth, and is mediated by genomically divergent microorganisms.</title>
        <authorList>
            <person name="Diamond S."/>
            <person name="Andeer P.F."/>
            <person name="Li Z."/>
            <person name="Crits-Christoph A."/>
            <person name="Burstein D."/>
            <person name="Anantharaman K."/>
            <person name="Lane K.R."/>
            <person name="Thomas B.C."/>
            <person name="Pan C."/>
            <person name="Northen T.R."/>
            <person name="Banfield J.F."/>
        </authorList>
    </citation>
    <scope>NUCLEOTIDE SEQUENCE [LARGE SCALE GENOMIC DNA]</scope>
    <source>
        <strain evidence="3">NP_3</strain>
    </source>
</reference>
<dbReference type="InterPro" id="IPR052893">
    <property type="entry name" value="TCS_response_regulator"/>
</dbReference>
<evidence type="ECO:0000313" key="3">
    <source>
        <dbReference type="EMBL" id="TMI87348.1"/>
    </source>
</evidence>
<feature type="domain" description="Response regulatory" evidence="2">
    <location>
        <begin position="1"/>
        <end position="109"/>
    </location>
</feature>
<sequence>MVNKGHFRYERTTLTDGAEALALIRREGEYADATRPPGLIVMVRHLPKHGGMEVLEEIRGNAEFADLLVVVLSSSVLPEEKNRVTALKQICFISKPLDLDGFMKFCRPQ</sequence>
<dbReference type="PANTHER" id="PTHR44520">
    <property type="entry name" value="RESPONSE REGULATOR RCP1-RELATED"/>
    <property type="match status" value="1"/>
</dbReference>
<evidence type="ECO:0000313" key="4">
    <source>
        <dbReference type="Proteomes" id="UP000318509"/>
    </source>
</evidence>
<dbReference type="GO" id="GO:0000160">
    <property type="term" value="P:phosphorelay signal transduction system"/>
    <property type="evidence" value="ECO:0007669"/>
    <property type="project" value="InterPro"/>
</dbReference>
<name>A0A537JUX2_9BACT</name>
<dbReference type="Proteomes" id="UP000318509">
    <property type="component" value="Unassembled WGS sequence"/>
</dbReference>
<dbReference type="SUPFAM" id="SSF52172">
    <property type="entry name" value="CheY-like"/>
    <property type="match status" value="1"/>
</dbReference>
<gene>
    <name evidence="3" type="ORF">E6H00_15910</name>
</gene>